<dbReference type="Proteomes" id="UP000799755">
    <property type="component" value="Unassembled WGS sequence"/>
</dbReference>
<sequence>MNTINTINQSPHTSYPNPSFISGSPETVLQSDMHTLACKRNQGLSVLDCLNSGAQLTSCLRSNCTRDMRNCIVLLKEGNYGQQYAKGVLVASAWRAP</sequence>
<gene>
    <name evidence="1" type="ORF">BDR25DRAFT_363695</name>
</gene>
<evidence type="ECO:0000313" key="1">
    <source>
        <dbReference type="EMBL" id="KAF2462692.1"/>
    </source>
</evidence>
<accession>A0ACB6Q7B1</accession>
<proteinExistence type="predicted"/>
<comment type="caution">
    <text evidence="1">The sequence shown here is derived from an EMBL/GenBank/DDBJ whole genome shotgun (WGS) entry which is preliminary data.</text>
</comment>
<organism evidence="1 2">
    <name type="scientific">Lindgomyces ingoldianus</name>
    <dbReference type="NCBI Taxonomy" id="673940"/>
    <lineage>
        <taxon>Eukaryota</taxon>
        <taxon>Fungi</taxon>
        <taxon>Dikarya</taxon>
        <taxon>Ascomycota</taxon>
        <taxon>Pezizomycotina</taxon>
        <taxon>Dothideomycetes</taxon>
        <taxon>Pleosporomycetidae</taxon>
        <taxon>Pleosporales</taxon>
        <taxon>Lindgomycetaceae</taxon>
        <taxon>Lindgomyces</taxon>
    </lineage>
</organism>
<dbReference type="EMBL" id="MU003567">
    <property type="protein sequence ID" value="KAF2462692.1"/>
    <property type="molecule type" value="Genomic_DNA"/>
</dbReference>
<name>A0ACB6Q7B1_9PLEO</name>
<keyword evidence="2" id="KW-1185">Reference proteome</keyword>
<evidence type="ECO:0000313" key="2">
    <source>
        <dbReference type="Proteomes" id="UP000799755"/>
    </source>
</evidence>
<reference evidence="1" key="1">
    <citation type="journal article" date="2020" name="Stud. Mycol.">
        <title>101 Dothideomycetes genomes: a test case for predicting lifestyles and emergence of pathogens.</title>
        <authorList>
            <person name="Haridas S."/>
            <person name="Albert R."/>
            <person name="Binder M."/>
            <person name="Bloem J."/>
            <person name="Labutti K."/>
            <person name="Salamov A."/>
            <person name="Andreopoulos B."/>
            <person name="Baker S."/>
            <person name="Barry K."/>
            <person name="Bills G."/>
            <person name="Bluhm B."/>
            <person name="Cannon C."/>
            <person name="Castanera R."/>
            <person name="Culley D."/>
            <person name="Daum C."/>
            <person name="Ezra D."/>
            <person name="Gonzalez J."/>
            <person name="Henrissat B."/>
            <person name="Kuo A."/>
            <person name="Liang C."/>
            <person name="Lipzen A."/>
            <person name="Lutzoni F."/>
            <person name="Magnuson J."/>
            <person name="Mondo S."/>
            <person name="Nolan M."/>
            <person name="Ohm R."/>
            <person name="Pangilinan J."/>
            <person name="Park H.-J."/>
            <person name="Ramirez L."/>
            <person name="Alfaro M."/>
            <person name="Sun H."/>
            <person name="Tritt A."/>
            <person name="Yoshinaga Y."/>
            <person name="Zwiers L.-H."/>
            <person name="Turgeon B."/>
            <person name="Goodwin S."/>
            <person name="Spatafora J."/>
            <person name="Crous P."/>
            <person name="Grigoriev I."/>
        </authorList>
    </citation>
    <scope>NUCLEOTIDE SEQUENCE</scope>
    <source>
        <strain evidence="1">ATCC 200398</strain>
    </source>
</reference>
<protein>
    <submittedName>
        <fullName evidence="1">Uncharacterized protein</fullName>
    </submittedName>
</protein>